<keyword evidence="4" id="KW-1185">Reference proteome</keyword>
<gene>
    <name evidence="3" type="ORF">C482_06192</name>
</gene>
<dbReference type="RefSeq" id="WP_006166627.1">
    <property type="nucleotide sequence ID" value="NZ_AOIN01000043.1"/>
</dbReference>
<feature type="domain" description="DUF8173" evidence="2">
    <location>
        <begin position="1"/>
        <end position="187"/>
    </location>
</feature>
<protein>
    <recommendedName>
        <fullName evidence="2">DUF8173 domain-containing protein</fullName>
    </recommendedName>
</protein>
<sequence length="207" mass="20372">MQSPSLRLAAGVAVAVVAITGAVAATTSTLAQQGPDAAQVGAETVFSSLFSTDSRPALVTLLVGGGLVTFAPDATQSLTGLALARPGFAFFHGLLSIVLAVAIVYAAALPLIGWASMPLLALYVIAVVVGSALGFLALGRLVADALPVALAFAVVAAAGTSFIPTVGPAIAFVVAHVGIGVIAMDLVGIGTPEAPAPREKQASTESS</sequence>
<feature type="transmembrane region" description="Helical" evidence="1">
    <location>
        <begin position="120"/>
        <end position="138"/>
    </location>
</feature>
<organism evidence="3 4">
    <name type="scientific">Natrialba chahannaoensis JCM 10990</name>
    <dbReference type="NCBI Taxonomy" id="1227492"/>
    <lineage>
        <taxon>Archaea</taxon>
        <taxon>Methanobacteriati</taxon>
        <taxon>Methanobacteriota</taxon>
        <taxon>Stenosarchaea group</taxon>
        <taxon>Halobacteria</taxon>
        <taxon>Halobacteriales</taxon>
        <taxon>Natrialbaceae</taxon>
        <taxon>Natrialba</taxon>
    </lineage>
</organism>
<keyword evidence="1" id="KW-0812">Transmembrane</keyword>
<dbReference type="OrthoDB" id="383681at2157"/>
<keyword evidence="1" id="KW-1133">Transmembrane helix</keyword>
<dbReference type="InterPro" id="IPR058486">
    <property type="entry name" value="DUF8173"/>
</dbReference>
<feature type="transmembrane region" description="Helical" evidence="1">
    <location>
        <begin position="87"/>
        <end position="108"/>
    </location>
</feature>
<reference evidence="3 4" key="1">
    <citation type="journal article" date="2014" name="PLoS Genet.">
        <title>Phylogenetically driven sequencing of extremely halophilic archaea reveals strategies for static and dynamic osmo-response.</title>
        <authorList>
            <person name="Becker E.A."/>
            <person name="Seitzer P.M."/>
            <person name="Tritt A."/>
            <person name="Larsen D."/>
            <person name="Krusor M."/>
            <person name="Yao A.I."/>
            <person name="Wu D."/>
            <person name="Madern D."/>
            <person name="Eisen J.A."/>
            <person name="Darling A.E."/>
            <person name="Facciotti M.T."/>
        </authorList>
    </citation>
    <scope>NUCLEOTIDE SEQUENCE [LARGE SCALE GENOMIC DNA]</scope>
    <source>
        <strain evidence="3 4">JCM 10990</strain>
    </source>
</reference>
<name>M0AW50_9EURY</name>
<dbReference type="EMBL" id="AOIN01000043">
    <property type="protein sequence ID" value="ELZ01619.1"/>
    <property type="molecule type" value="Genomic_DNA"/>
</dbReference>
<evidence type="ECO:0000313" key="4">
    <source>
        <dbReference type="Proteomes" id="UP000011693"/>
    </source>
</evidence>
<dbReference type="Proteomes" id="UP000011693">
    <property type="component" value="Unassembled WGS sequence"/>
</dbReference>
<proteinExistence type="predicted"/>
<comment type="caution">
    <text evidence="3">The sequence shown here is derived from an EMBL/GenBank/DDBJ whole genome shotgun (WGS) entry which is preliminary data.</text>
</comment>
<feature type="transmembrane region" description="Helical" evidence="1">
    <location>
        <begin position="145"/>
        <end position="163"/>
    </location>
</feature>
<evidence type="ECO:0000259" key="2">
    <source>
        <dbReference type="Pfam" id="PF26514"/>
    </source>
</evidence>
<accession>M0AW50</accession>
<dbReference type="Pfam" id="PF26514">
    <property type="entry name" value="DUF8173"/>
    <property type="match status" value="1"/>
</dbReference>
<evidence type="ECO:0000256" key="1">
    <source>
        <dbReference type="SAM" id="Phobius"/>
    </source>
</evidence>
<dbReference type="AlphaFoldDB" id="M0AW50"/>
<dbReference type="PATRIC" id="fig|1227492.4.peg.1196"/>
<evidence type="ECO:0000313" key="3">
    <source>
        <dbReference type="EMBL" id="ELZ01619.1"/>
    </source>
</evidence>
<keyword evidence="1" id="KW-0472">Membrane</keyword>